<evidence type="ECO:0008006" key="3">
    <source>
        <dbReference type="Google" id="ProtNLM"/>
    </source>
</evidence>
<evidence type="ECO:0000313" key="2">
    <source>
        <dbReference type="Proteomes" id="UP000541352"/>
    </source>
</evidence>
<dbReference type="Proteomes" id="UP000541352">
    <property type="component" value="Unassembled WGS sequence"/>
</dbReference>
<dbReference type="AlphaFoldDB" id="A0A7W6EPW7"/>
<gene>
    <name evidence="1" type="ORF">FHS57_002001</name>
</gene>
<name>A0A7W6EPW7_9BACT</name>
<reference evidence="1 2" key="1">
    <citation type="submission" date="2020-08" db="EMBL/GenBank/DDBJ databases">
        <title>Genomic Encyclopedia of Type Strains, Phase IV (KMG-IV): sequencing the most valuable type-strain genomes for metagenomic binning, comparative biology and taxonomic classification.</title>
        <authorList>
            <person name="Goeker M."/>
        </authorList>
    </citation>
    <scope>NUCLEOTIDE SEQUENCE [LARGE SCALE GENOMIC DNA]</scope>
    <source>
        <strain evidence="1 2">DSM 17976</strain>
    </source>
</reference>
<evidence type="ECO:0000313" key="1">
    <source>
        <dbReference type="EMBL" id="MBB3838004.1"/>
    </source>
</evidence>
<dbReference type="RefSeq" id="WP_229601297.1">
    <property type="nucleotide sequence ID" value="NZ_JACIBY010000003.1"/>
</dbReference>
<organism evidence="1 2">
    <name type="scientific">Runella defluvii</name>
    <dbReference type="NCBI Taxonomy" id="370973"/>
    <lineage>
        <taxon>Bacteria</taxon>
        <taxon>Pseudomonadati</taxon>
        <taxon>Bacteroidota</taxon>
        <taxon>Cytophagia</taxon>
        <taxon>Cytophagales</taxon>
        <taxon>Spirosomataceae</taxon>
        <taxon>Runella</taxon>
    </lineage>
</organism>
<dbReference type="EMBL" id="JACIBY010000003">
    <property type="protein sequence ID" value="MBB3838004.1"/>
    <property type="molecule type" value="Genomic_DNA"/>
</dbReference>
<protein>
    <recommendedName>
        <fullName evidence="3">Tetratricopeptide repeat protein</fullName>
    </recommendedName>
</protein>
<accession>A0A7W6EPW7</accession>
<dbReference type="SUPFAM" id="SSF48452">
    <property type="entry name" value="TPR-like"/>
    <property type="match status" value="1"/>
</dbReference>
<keyword evidence="2" id="KW-1185">Reference proteome</keyword>
<dbReference type="Gene3D" id="1.25.40.10">
    <property type="entry name" value="Tetratricopeptide repeat domain"/>
    <property type="match status" value="1"/>
</dbReference>
<proteinExistence type="predicted"/>
<dbReference type="InterPro" id="IPR011990">
    <property type="entry name" value="TPR-like_helical_dom_sf"/>
</dbReference>
<comment type="caution">
    <text evidence="1">The sequence shown here is derived from an EMBL/GenBank/DDBJ whole genome shotgun (WGS) entry which is preliminary data.</text>
</comment>
<sequence length="378" mass="44107">MKRMFLVVTQLIVFLFIALSFPPLPARAQILYDTPTQELVLEAIDHIYNYEFAAVEPVARQIRAKYPNHPVNAMLKAMQMQWQYLPVKDNKAMSGQYAKLLEECIAKAKVLEKNEKTRPEAAFFSMAGHGYVALIHNYNDEKMKAASEAKKAYDYVMAGFKYMNHNPEFYFSSGLYNYYIIRYPEDHPIVKPVVLFFKDGNREEGLRQMDIASKKGMFTRTESSFYLARIYLKHEQRYDKASSYLGNLVEKYPNNPIFLMKHTEALLLLGKYEEAEPFIEKLKKRNEPFFSLVSHTLEGMYLEKQSRNDQAAQRLYLTAIRQPRDEEYTKEYQAFAYAGLARIAIRAGDKRKATEYYKIVSDLAEYKGTLKEAKNFLK</sequence>